<reference evidence="3 4" key="1">
    <citation type="journal article" date="2016" name="Mol. Biol. Evol.">
        <title>Comparative Genomics of Early-Diverging Mushroom-Forming Fungi Provides Insights into the Origins of Lignocellulose Decay Capabilities.</title>
        <authorList>
            <person name="Nagy L.G."/>
            <person name="Riley R."/>
            <person name="Tritt A."/>
            <person name="Adam C."/>
            <person name="Daum C."/>
            <person name="Floudas D."/>
            <person name="Sun H."/>
            <person name="Yadav J.S."/>
            <person name="Pangilinan J."/>
            <person name="Larsson K.H."/>
            <person name="Matsuura K."/>
            <person name="Barry K."/>
            <person name="Labutti K."/>
            <person name="Kuo R."/>
            <person name="Ohm R.A."/>
            <person name="Bhattacharya S.S."/>
            <person name="Shirouzu T."/>
            <person name="Yoshinaga Y."/>
            <person name="Martin F.M."/>
            <person name="Grigoriev I.V."/>
            <person name="Hibbett D.S."/>
        </authorList>
    </citation>
    <scope>NUCLEOTIDE SEQUENCE [LARGE SCALE GENOMIC DNA]</scope>
    <source>
        <strain evidence="3 4">HHB14362 ss-1</strain>
    </source>
</reference>
<dbReference type="PROSITE" id="PS50075">
    <property type="entry name" value="CARRIER"/>
    <property type="match status" value="1"/>
</dbReference>
<keyword evidence="4" id="KW-1185">Reference proteome</keyword>
<gene>
    <name evidence="3" type="ORF">NEOLEDRAFT_1140582</name>
</gene>
<dbReference type="InterPro" id="IPR044861">
    <property type="entry name" value="IPNS-like_FE2OG_OXY"/>
</dbReference>
<protein>
    <submittedName>
        <fullName evidence="3">Acetyl-CoA synthetase-like protein</fullName>
    </submittedName>
</protein>
<dbReference type="Gene3D" id="2.60.120.330">
    <property type="entry name" value="B-lactam Antibiotic, Isopenicillin N Synthase, Chain"/>
    <property type="match status" value="1"/>
</dbReference>
<feature type="domain" description="Carrier" evidence="1">
    <location>
        <begin position="568"/>
        <end position="646"/>
    </location>
</feature>
<dbReference type="Pfam" id="PF03171">
    <property type="entry name" value="2OG-FeII_Oxy"/>
    <property type="match status" value="1"/>
</dbReference>
<dbReference type="Gene3D" id="1.10.1200.10">
    <property type="entry name" value="ACP-like"/>
    <property type="match status" value="1"/>
</dbReference>
<dbReference type="PANTHER" id="PTHR24096">
    <property type="entry name" value="LONG-CHAIN-FATTY-ACID--COA LIGASE"/>
    <property type="match status" value="1"/>
</dbReference>
<dbReference type="Gene3D" id="3.30.300.30">
    <property type="match status" value="1"/>
</dbReference>
<dbReference type="OrthoDB" id="288590at2759"/>
<dbReference type="InterPro" id="IPR000873">
    <property type="entry name" value="AMP-dep_synth/lig_dom"/>
</dbReference>
<dbReference type="InterPro" id="IPR029058">
    <property type="entry name" value="AB_hydrolase_fold"/>
</dbReference>
<dbReference type="GO" id="GO:0031957">
    <property type="term" value="F:very long-chain fatty acid-CoA ligase activity"/>
    <property type="evidence" value="ECO:0007669"/>
    <property type="project" value="TreeGrafter"/>
</dbReference>
<feature type="domain" description="Fe2OG dioxygenase" evidence="2">
    <location>
        <begin position="1133"/>
        <end position="1244"/>
    </location>
</feature>
<dbReference type="InterPro" id="IPR036736">
    <property type="entry name" value="ACP-like_sf"/>
</dbReference>
<dbReference type="Gene3D" id="3.40.50.1820">
    <property type="entry name" value="alpha/beta hydrolase"/>
    <property type="match status" value="1"/>
</dbReference>
<dbReference type="InterPro" id="IPR005123">
    <property type="entry name" value="Oxoglu/Fe-dep_dioxygenase_dom"/>
</dbReference>
<dbReference type="EMBL" id="KV425618">
    <property type="protein sequence ID" value="KZT20603.1"/>
    <property type="molecule type" value="Genomic_DNA"/>
</dbReference>
<dbReference type="STRING" id="1314782.A0A165P6T6"/>
<evidence type="ECO:0000259" key="2">
    <source>
        <dbReference type="PROSITE" id="PS51471"/>
    </source>
</evidence>
<dbReference type="SUPFAM" id="SSF47336">
    <property type="entry name" value="ACP-like"/>
    <property type="match status" value="1"/>
</dbReference>
<dbReference type="Pfam" id="PF00501">
    <property type="entry name" value="AMP-binding"/>
    <property type="match status" value="1"/>
</dbReference>
<dbReference type="GO" id="GO:0006633">
    <property type="term" value="P:fatty acid biosynthetic process"/>
    <property type="evidence" value="ECO:0007669"/>
    <property type="project" value="TreeGrafter"/>
</dbReference>
<accession>A0A165P6T6</accession>
<dbReference type="InterPro" id="IPR045851">
    <property type="entry name" value="AMP-bd_C_sf"/>
</dbReference>
<sequence>MSFTGESLPATIPELLYSRSSGSHSRLVFLSSNSLNSWSYDQLIGEARNYAFRLLTSGIQQHGVDIVLTSFPDHEHHVVFFWACCLAGIPICPLPALHPDPARQIALFKHLQELFHNPIVVTTAETADIIRNLTTDLKVISAEDLPVSNVRATIFPDWKPDPDDIVCFMLTSGSTGNPKAVTLRHSNLLPAVRGKIAHHGTKSTDPFLNWIAFDHVACLSEVHLHALEVDASQYHIASSEIICEPVKLLRLCSQYKIAYTYSPNFLLAKICEYGSVVKLEQTDLSKMKAFITGGEAVPIRSAMAFTDLMESCGAPRNALRAGFGMSETCAGSIYDTRPIPRDFSTFPSQFVSLGKCCNGISMRVVELSTSLVCAPMKTGSLQVKGPTVFKDYYNNSSATSEAFTSDGWFITGDLAYLDVDDNLYLAGRDKDNLNINGVKYACVNFEHYIEDASIEGIAQSSVLVCAMRTGGADTETYAVFYQHVLVTSESPDGTALDSVVATNSAIKARCIVFCSRAPHAVLAFPPKYFAKTALGKVSRSGLAKSYLAGEFKEFEDSQASGNVAVALDLTHPMQYLVAESISEVFNLEPTALSRNQSLFDLGASSMHLMRLKQLLRERLSIREIPTIELLQRPVLGQLCDYLDQLKTQSPISAAVAYQPLVCLHAAGSKPPLFLVHPGIGEILVFINLARVLADDRPVYALRAKGFEYEDSPFTTLMEMVDCYTTAIERCCQEGPYNIAGYSYGGAIAFEIAKKLELKGKYVSWLGIMNLPPHIQFRMQELIWTEVLLNIVMFLSLIPSAAMDPMRHTLRQAFPDVVVSDTEPRSSRTIIEFVFERCDQKRISELNLDVAAFARWVNVAYQINRTGRGFQPQSCVRSALTTVFCAVPLPSMGTREQYKHNRLSEWKDFGGDRFELVDVDGEHYTMLSEEHVHSFAGKLREALKRSECGPATPLTKVDFDTVPVIDFSLANEDEDTYFQQLKFALEDVGFLVFKNVPGFEAGFQKELFTLAEVLFNKPQDWKDSLGTGNSYSLRGYFRADTIDGSHKAHAEAYRFGAEMPIPGDPSDPTIPFWLRLHQGPNQWPKENDLPLFRERIDTLFKRYHELNIILNRHICKLLEIQESILNEYFPQKVEFNSAIWHYFPVTPEIRQKATNGFAQGMHEHRDPSTFVTCLIQSRPGLQVQNHAGRWIDIPMVEGGVVCNIGMQLMKLTGGRLVATTHRVNTLKIEQDRYTIPYVLSTRLEKAVTTLPQFASVAAKIHVAPNPKILKLMAIEDPLIRSGYARLSLFPGATKRLYLKEFKEAQELGIV</sequence>
<dbReference type="SUPFAM" id="SSF51197">
    <property type="entry name" value="Clavaminate synthase-like"/>
    <property type="match status" value="1"/>
</dbReference>
<dbReference type="PROSITE" id="PS00455">
    <property type="entry name" value="AMP_BINDING"/>
    <property type="match status" value="1"/>
</dbReference>
<dbReference type="SUPFAM" id="SSF56801">
    <property type="entry name" value="Acetyl-CoA synthetase-like"/>
    <property type="match status" value="1"/>
</dbReference>
<dbReference type="InterPro" id="IPR042099">
    <property type="entry name" value="ANL_N_sf"/>
</dbReference>
<dbReference type="PROSITE" id="PS51471">
    <property type="entry name" value="FE2OG_OXY"/>
    <property type="match status" value="1"/>
</dbReference>
<dbReference type="InParanoid" id="A0A165P6T6"/>
<dbReference type="InterPro" id="IPR026992">
    <property type="entry name" value="DIOX_N"/>
</dbReference>
<organism evidence="3 4">
    <name type="scientific">Neolentinus lepideus HHB14362 ss-1</name>
    <dbReference type="NCBI Taxonomy" id="1314782"/>
    <lineage>
        <taxon>Eukaryota</taxon>
        <taxon>Fungi</taxon>
        <taxon>Dikarya</taxon>
        <taxon>Basidiomycota</taxon>
        <taxon>Agaricomycotina</taxon>
        <taxon>Agaricomycetes</taxon>
        <taxon>Gloeophyllales</taxon>
        <taxon>Gloeophyllaceae</taxon>
        <taxon>Neolentinus</taxon>
    </lineage>
</organism>
<dbReference type="InterPro" id="IPR009081">
    <property type="entry name" value="PP-bd_ACP"/>
</dbReference>
<evidence type="ECO:0000313" key="4">
    <source>
        <dbReference type="Proteomes" id="UP000076761"/>
    </source>
</evidence>
<name>A0A165P6T6_9AGAM</name>
<dbReference type="Pfam" id="PF00975">
    <property type="entry name" value="Thioesterase"/>
    <property type="match status" value="1"/>
</dbReference>
<proteinExistence type="predicted"/>
<dbReference type="Pfam" id="PF14226">
    <property type="entry name" value="DIOX_N"/>
    <property type="match status" value="1"/>
</dbReference>
<dbReference type="Gene3D" id="3.40.50.12780">
    <property type="entry name" value="N-terminal domain of ligase-like"/>
    <property type="match status" value="1"/>
</dbReference>
<dbReference type="InterPro" id="IPR001031">
    <property type="entry name" value="Thioesterase"/>
</dbReference>
<evidence type="ECO:0000259" key="1">
    <source>
        <dbReference type="PROSITE" id="PS50075"/>
    </source>
</evidence>
<dbReference type="PANTHER" id="PTHR24096:SF267">
    <property type="entry name" value="MALONATE--COA LIGASE ACSF3, MITOCHONDRIAL"/>
    <property type="match status" value="1"/>
</dbReference>
<evidence type="ECO:0000313" key="3">
    <source>
        <dbReference type="EMBL" id="KZT20603.1"/>
    </source>
</evidence>
<dbReference type="Proteomes" id="UP000076761">
    <property type="component" value="Unassembled WGS sequence"/>
</dbReference>
<dbReference type="Pfam" id="PF00550">
    <property type="entry name" value="PP-binding"/>
    <property type="match status" value="1"/>
</dbReference>
<dbReference type="InterPro" id="IPR020845">
    <property type="entry name" value="AMP-binding_CS"/>
</dbReference>
<dbReference type="InterPro" id="IPR027443">
    <property type="entry name" value="IPNS-like_sf"/>
</dbReference>
<dbReference type="SUPFAM" id="SSF53474">
    <property type="entry name" value="alpha/beta-Hydrolases"/>
    <property type="match status" value="1"/>
</dbReference>